<name>A0A975BHN6_9BACT</name>
<proteinExistence type="predicted"/>
<dbReference type="AlphaFoldDB" id="A0A975BHN6"/>
<accession>A0A975BHN6</accession>
<protein>
    <submittedName>
        <fullName evidence="2">Uncharacterized protein</fullName>
    </submittedName>
</protein>
<dbReference type="KEGG" id="dmm:dnm_014710"/>
<sequence>MKERGIMKNVIKIFFMLCAFVLINGNQSFSWGISEMEDADAELDAELKWLQAEAIVVTENDLFYFESDEGKFTAQPGTWEQRKGSGSVTDAVEPDNTKKGFR</sequence>
<evidence type="ECO:0000313" key="2">
    <source>
        <dbReference type="EMBL" id="QTA85460.1"/>
    </source>
</evidence>
<dbReference type="Proteomes" id="UP000663722">
    <property type="component" value="Chromosome"/>
</dbReference>
<evidence type="ECO:0000313" key="3">
    <source>
        <dbReference type="Proteomes" id="UP000663722"/>
    </source>
</evidence>
<dbReference type="EMBL" id="CP061800">
    <property type="protein sequence ID" value="QTA85460.1"/>
    <property type="molecule type" value="Genomic_DNA"/>
</dbReference>
<gene>
    <name evidence="2" type="ORF">dnm_014710</name>
</gene>
<feature type="region of interest" description="Disordered" evidence="1">
    <location>
        <begin position="74"/>
        <end position="102"/>
    </location>
</feature>
<organism evidence="2 3">
    <name type="scientific">Desulfonema magnum</name>
    <dbReference type="NCBI Taxonomy" id="45655"/>
    <lineage>
        <taxon>Bacteria</taxon>
        <taxon>Pseudomonadati</taxon>
        <taxon>Thermodesulfobacteriota</taxon>
        <taxon>Desulfobacteria</taxon>
        <taxon>Desulfobacterales</taxon>
        <taxon>Desulfococcaceae</taxon>
        <taxon>Desulfonema</taxon>
    </lineage>
</organism>
<keyword evidence="3" id="KW-1185">Reference proteome</keyword>
<evidence type="ECO:0000256" key="1">
    <source>
        <dbReference type="SAM" id="MobiDB-lite"/>
    </source>
</evidence>
<reference evidence="2" key="1">
    <citation type="journal article" date="2021" name="Microb. Physiol.">
        <title>Proteogenomic Insights into the Physiology of Marine, Sulfate-Reducing, Filamentous Desulfonema limicola and Desulfonema magnum.</title>
        <authorList>
            <person name="Schnaars V."/>
            <person name="Wohlbrand L."/>
            <person name="Scheve S."/>
            <person name="Hinrichs C."/>
            <person name="Reinhardt R."/>
            <person name="Rabus R."/>
        </authorList>
    </citation>
    <scope>NUCLEOTIDE SEQUENCE</scope>
    <source>
        <strain evidence="2">4be13</strain>
    </source>
</reference>